<dbReference type="GO" id="GO:0043025">
    <property type="term" value="C:neuronal cell body"/>
    <property type="evidence" value="ECO:0007669"/>
    <property type="project" value="TreeGrafter"/>
</dbReference>
<proteinExistence type="predicted"/>
<dbReference type="GO" id="GO:0007156">
    <property type="term" value="P:homophilic cell adhesion via plasma membrane adhesion molecules"/>
    <property type="evidence" value="ECO:0007669"/>
    <property type="project" value="TreeGrafter"/>
</dbReference>
<dbReference type="PANTHER" id="PTHR45080:SF33">
    <property type="entry name" value="IG-LIKE DOMAIN-CONTAINING PROTEIN"/>
    <property type="match status" value="1"/>
</dbReference>
<feature type="domain" description="Ig-like" evidence="2">
    <location>
        <begin position="14"/>
        <end position="99"/>
    </location>
</feature>
<dbReference type="InterPro" id="IPR013783">
    <property type="entry name" value="Ig-like_fold"/>
</dbReference>
<sequence>MIPGSKTRFFTVPPRIHQVTSKGRVEVKKGSTVRLECKASGNPVPKVTWSRKNNLLPGGEQTMTTPVLTLDKVDRHQAGIYECVATNGVGNDVKDQILLHVL</sequence>
<reference evidence="3" key="1">
    <citation type="submission" date="2020-08" db="EMBL/GenBank/DDBJ databases">
        <title>Genome sequencing and assembly of the red palm weevil Rhynchophorus ferrugineus.</title>
        <authorList>
            <person name="Dias G.B."/>
            <person name="Bergman C.M."/>
            <person name="Manee M."/>
        </authorList>
    </citation>
    <scope>NUCLEOTIDE SEQUENCE</scope>
    <source>
        <strain evidence="3">AA-2017</strain>
        <tissue evidence="3">Whole larva</tissue>
    </source>
</reference>
<evidence type="ECO:0000259" key="2">
    <source>
        <dbReference type="PROSITE" id="PS50835"/>
    </source>
</evidence>
<dbReference type="PANTHER" id="PTHR45080">
    <property type="entry name" value="CONTACTIN 5"/>
    <property type="match status" value="1"/>
</dbReference>
<keyword evidence="1" id="KW-0393">Immunoglobulin domain</keyword>
<dbReference type="InterPro" id="IPR036179">
    <property type="entry name" value="Ig-like_dom_sf"/>
</dbReference>
<feature type="non-terminal residue" evidence="3">
    <location>
        <position position="102"/>
    </location>
</feature>
<evidence type="ECO:0000256" key="1">
    <source>
        <dbReference type="ARBA" id="ARBA00023319"/>
    </source>
</evidence>
<protein>
    <recommendedName>
        <fullName evidence="2">Ig-like domain-containing protein</fullName>
    </recommendedName>
</protein>
<dbReference type="GO" id="GO:0005886">
    <property type="term" value="C:plasma membrane"/>
    <property type="evidence" value="ECO:0007669"/>
    <property type="project" value="TreeGrafter"/>
</dbReference>
<dbReference type="PROSITE" id="PS50835">
    <property type="entry name" value="IG_LIKE"/>
    <property type="match status" value="1"/>
</dbReference>
<dbReference type="GO" id="GO:0008046">
    <property type="term" value="F:axon guidance receptor activity"/>
    <property type="evidence" value="ECO:0007669"/>
    <property type="project" value="TreeGrafter"/>
</dbReference>
<name>A0A834MD93_RHYFE</name>
<organism evidence="3 4">
    <name type="scientific">Rhynchophorus ferrugineus</name>
    <name type="common">Red palm weevil</name>
    <name type="synonym">Curculio ferrugineus</name>
    <dbReference type="NCBI Taxonomy" id="354439"/>
    <lineage>
        <taxon>Eukaryota</taxon>
        <taxon>Metazoa</taxon>
        <taxon>Ecdysozoa</taxon>
        <taxon>Arthropoda</taxon>
        <taxon>Hexapoda</taxon>
        <taxon>Insecta</taxon>
        <taxon>Pterygota</taxon>
        <taxon>Neoptera</taxon>
        <taxon>Endopterygota</taxon>
        <taxon>Coleoptera</taxon>
        <taxon>Polyphaga</taxon>
        <taxon>Cucujiformia</taxon>
        <taxon>Curculionidae</taxon>
        <taxon>Dryophthorinae</taxon>
        <taxon>Rhynchophorus</taxon>
    </lineage>
</organism>
<dbReference type="InterPro" id="IPR003598">
    <property type="entry name" value="Ig_sub2"/>
</dbReference>
<dbReference type="Proteomes" id="UP000625711">
    <property type="component" value="Unassembled WGS sequence"/>
</dbReference>
<evidence type="ECO:0000313" key="4">
    <source>
        <dbReference type="Proteomes" id="UP000625711"/>
    </source>
</evidence>
<keyword evidence="4" id="KW-1185">Reference proteome</keyword>
<dbReference type="GO" id="GO:0030424">
    <property type="term" value="C:axon"/>
    <property type="evidence" value="ECO:0007669"/>
    <property type="project" value="TreeGrafter"/>
</dbReference>
<comment type="caution">
    <text evidence="3">The sequence shown here is derived from an EMBL/GenBank/DDBJ whole genome shotgun (WGS) entry which is preliminary data.</text>
</comment>
<dbReference type="SUPFAM" id="SSF48726">
    <property type="entry name" value="Immunoglobulin"/>
    <property type="match status" value="1"/>
</dbReference>
<dbReference type="AlphaFoldDB" id="A0A834MD93"/>
<dbReference type="Gene3D" id="2.60.40.10">
    <property type="entry name" value="Immunoglobulins"/>
    <property type="match status" value="1"/>
</dbReference>
<dbReference type="GO" id="GO:0050808">
    <property type="term" value="P:synapse organization"/>
    <property type="evidence" value="ECO:0007669"/>
    <property type="project" value="TreeGrafter"/>
</dbReference>
<evidence type="ECO:0000313" key="3">
    <source>
        <dbReference type="EMBL" id="KAF7277381.1"/>
    </source>
</evidence>
<dbReference type="OrthoDB" id="6159398at2759"/>
<dbReference type="Pfam" id="PF13927">
    <property type="entry name" value="Ig_3"/>
    <property type="match status" value="1"/>
</dbReference>
<dbReference type="InterPro" id="IPR050958">
    <property type="entry name" value="Cell_Adh-Cytoskel_Orgn"/>
</dbReference>
<dbReference type="SMART" id="SM00409">
    <property type="entry name" value="IG"/>
    <property type="match status" value="1"/>
</dbReference>
<dbReference type="FunFam" id="2.60.40.10:FF:001233">
    <property type="entry name" value="Uncharacterized protein, isoform B"/>
    <property type="match status" value="1"/>
</dbReference>
<dbReference type="SMART" id="SM00408">
    <property type="entry name" value="IGc2"/>
    <property type="match status" value="1"/>
</dbReference>
<dbReference type="EMBL" id="JAACXV010002464">
    <property type="protein sequence ID" value="KAF7277381.1"/>
    <property type="molecule type" value="Genomic_DNA"/>
</dbReference>
<dbReference type="InterPro" id="IPR003599">
    <property type="entry name" value="Ig_sub"/>
</dbReference>
<dbReference type="InterPro" id="IPR007110">
    <property type="entry name" value="Ig-like_dom"/>
</dbReference>
<accession>A0A834MD93</accession>
<gene>
    <name evidence="3" type="ORF">GWI33_008017</name>
</gene>